<evidence type="ECO:0000256" key="3">
    <source>
        <dbReference type="ARBA" id="ARBA00022741"/>
    </source>
</evidence>
<keyword evidence="3 8" id="KW-0547">Nucleotide-binding</keyword>
<feature type="chain" id="PRO_5035209213" description="non-specific serine/threonine protein kinase" evidence="10">
    <location>
        <begin position="30"/>
        <end position="560"/>
    </location>
</feature>
<sequence length="560" mass="62241">MVELSMKARSLLLAVALTAVVVVMAAAEAREVKKVLKATLGYSGNSIENHHNIPREQFGGGGGNSYGGSTGQLPPYGDEGGGQGSGTDPGAPLPESCQKATLSPAVAMAGGSIDLIDVVVVSTSTTPPHLPLRKRKPQMNCFHFSNGEKSPSWSRKSRSTRSNSTRSSDRDRRRCESDSNTLLDMFAFSGRSSRFPSLSHRPNNLKVFTFKELKNATNNFSRALMIGEGGFGCVYRGTIQSPKDPSTSFDVAIKRLNRGGLQGHKEWITEVDVLGVAEHPNLVKLIGCCAENDERGIQRLLVYEYMPNRSVEDHLSVRFATTLSWPTRLGIALDTARGLTYLHEEGEFQIIFRDLKTSNILLDEHWNAKLSDFGLAREGPIDESGHVSTVVIGTMGYAAPEYIQTGRLTAKSDIWAYGIVLYELITGRKPMDQNRPKKEQNLLEWLKPYTADVKKFHTIVDPRIQAEYSLEQAMELASVANKCLVRSSKLRPKISEVLEMVERIVRGMEIGTHPFVSNPGHEVQYCREESERKDLKRQVSSSKVDEGRWFMWRPKLLRAQ</sequence>
<dbReference type="SMART" id="SM00220">
    <property type="entry name" value="S_TKc"/>
    <property type="match status" value="1"/>
</dbReference>
<organism evidence="12 13">
    <name type="scientific">Zingiber officinale</name>
    <name type="common">Ginger</name>
    <name type="synonym">Amomum zingiber</name>
    <dbReference type="NCBI Taxonomy" id="94328"/>
    <lineage>
        <taxon>Eukaryota</taxon>
        <taxon>Viridiplantae</taxon>
        <taxon>Streptophyta</taxon>
        <taxon>Embryophyta</taxon>
        <taxon>Tracheophyta</taxon>
        <taxon>Spermatophyta</taxon>
        <taxon>Magnoliopsida</taxon>
        <taxon>Liliopsida</taxon>
        <taxon>Zingiberales</taxon>
        <taxon>Zingiberaceae</taxon>
        <taxon>Zingiber</taxon>
    </lineage>
</organism>
<comment type="catalytic activity">
    <reaction evidence="7">
        <text>L-seryl-[protein] + ATP = O-phospho-L-seryl-[protein] + ADP + H(+)</text>
        <dbReference type="Rhea" id="RHEA:17989"/>
        <dbReference type="Rhea" id="RHEA-COMP:9863"/>
        <dbReference type="Rhea" id="RHEA-COMP:11604"/>
        <dbReference type="ChEBI" id="CHEBI:15378"/>
        <dbReference type="ChEBI" id="CHEBI:29999"/>
        <dbReference type="ChEBI" id="CHEBI:30616"/>
        <dbReference type="ChEBI" id="CHEBI:83421"/>
        <dbReference type="ChEBI" id="CHEBI:456216"/>
        <dbReference type="EC" id="2.7.11.1"/>
    </reaction>
</comment>
<feature type="region of interest" description="Disordered" evidence="9">
    <location>
        <begin position="125"/>
        <end position="176"/>
    </location>
</feature>
<dbReference type="Gene3D" id="1.10.510.10">
    <property type="entry name" value="Transferase(Phosphotransferase) domain 1"/>
    <property type="match status" value="1"/>
</dbReference>
<keyword evidence="4" id="KW-0418">Kinase</keyword>
<keyword evidence="13" id="KW-1185">Reference proteome</keyword>
<evidence type="ECO:0000256" key="6">
    <source>
        <dbReference type="ARBA" id="ARBA00047899"/>
    </source>
</evidence>
<evidence type="ECO:0000313" key="12">
    <source>
        <dbReference type="EMBL" id="KAG6492905.1"/>
    </source>
</evidence>
<dbReference type="Pfam" id="PF00069">
    <property type="entry name" value="Pkinase"/>
    <property type="match status" value="1"/>
</dbReference>
<dbReference type="FunFam" id="3.30.200.20:FF:000228">
    <property type="entry name" value="Serine/threonine-protein kinase BIK1"/>
    <property type="match status" value="1"/>
</dbReference>
<evidence type="ECO:0000256" key="10">
    <source>
        <dbReference type="SAM" id="SignalP"/>
    </source>
</evidence>
<dbReference type="GO" id="GO:0004674">
    <property type="term" value="F:protein serine/threonine kinase activity"/>
    <property type="evidence" value="ECO:0007669"/>
    <property type="project" value="UniProtKB-EC"/>
</dbReference>
<feature type="compositionally biased region" description="Gly residues" evidence="9">
    <location>
        <begin position="58"/>
        <end position="70"/>
    </location>
</feature>
<evidence type="ECO:0000256" key="9">
    <source>
        <dbReference type="SAM" id="MobiDB-lite"/>
    </source>
</evidence>
<evidence type="ECO:0000256" key="2">
    <source>
        <dbReference type="ARBA" id="ARBA00022679"/>
    </source>
</evidence>
<feature type="compositionally biased region" description="Basic and acidic residues" evidence="9">
    <location>
        <begin position="167"/>
        <end position="176"/>
    </location>
</feature>
<gene>
    <name evidence="12" type="ORF">ZIOFF_047875</name>
</gene>
<comment type="catalytic activity">
    <reaction evidence="6">
        <text>L-threonyl-[protein] + ATP = O-phospho-L-threonyl-[protein] + ADP + H(+)</text>
        <dbReference type="Rhea" id="RHEA:46608"/>
        <dbReference type="Rhea" id="RHEA-COMP:11060"/>
        <dbReference type="Rhea" id="RHEA-COMP:11605"/>
        <dbReference type="ChEBI" id="CHEBI:15378"/>
        <dbReference type="ChEBI" id="CHEBI:30013"/>
        <dbReference type="ChEBI" id="CHEBI:30616"/>
        <dbReference type="ChEBI" id="CHEBI:61977"/>
        <dbReference type="ChEBI" id="CHEBI:456216"/>
        <dbReference type="EC" id="2.7.11.1"/>
    </reaction>
</comment>
<evidence type="ECO:0000256" key="1">
    <source>
        <dbReference type="ARBA" id="ARBA00012513"/>
    </source>
</evidence>
<feature type="binding site" evidence="8">
    <location>
        <position position="254"/>
    </location>
    <ligand>
        <name>ATP</name>
        <dbReference type="ChEBI" id="CHEBI:30616"/>
    </ligand>
</feature>
<dbReference type="EC" id="2.7.11.1" evidence="1"/>
<dbReference type="PROSITE" id="PS00107">
    <property type="entry name" value="PROTEIN_KINASE_ATP"/>
    <property type="match status" value="1"/>
</dbReference>
<dbReference type="Proteomes" id="UP000734854">
    <property type="component" value="Unassembled WGS sequence"/>
</dbReference>
<dbReference type="AlphaFoldDB" id="A0A8J5KU01"/>
<feature type="signal peptide" evidence="10">
    <location>
        <begin position="1"/>
        <end position="29"/>
    </location>
</feature>
<keyword evidence="5 8" id="KW-0067">ATP-binding</keyword>
<feature type="domain" description="Protein kinase" evidence="11">
    <location>
        <begin position="220"/>
        <end position="516"/>
    </location>
</feature>
<dbReference type="PROSITE" id="PS50011">
    <property type="entry name" value="PROTEIN_KINASE_DOM"/>
    <property type="match status" value="1"/>
</dbReference>
<evidence type="ECO:0000313" key="13">
    <source>
        <dbReference type="Proteomes" id="UP000734854"/>
    </source>
</evidence>
<dbReference type="PANTHER" id="PTHR45621">
    <property type="entry name" value="OS01G0588500 PROTEIN-RELATED"/>
    <property type="match status" value="1"/>
</dbReference>
<dbReference type="SUPFAM" id="SSF56112">
    <property type="entry name" value="Protein kinase-like (PK-like)"/>
    <property type="match status" value="1"/>
</dbReference>
<keyword evidence="2" id="KW-0808">Transferase</keyword>
<protein>
    <recommendedName>
        <fullName evidence="1">non-specific serine/threonine protein kinase</fullName>
        <ecNumber evidence="1">2.7.11.1</ecNumber>
    </recommendedName>
</protein>
<dbReference type="InterPro" id="IPR011009">
    <property type="entry name" value="Kinase-like_dom_sf"/>
</dbReference>
<feature type="compositionally biased region" description="Low complexity" evidence="9">
    <location>
        <begin position="150"/>
        <end position="166"/>
    </location>
</feature>
<evidence type="ECO:0000256" key="4">
    <source>
        <dbReference type="ARBA" id="ARBA00022777"/>
    </source>
</evidence>
<evidence type="ECO:0000256" key="8">
    <source>
        <dbReference type="PROSITE-ProRule" id="PRU10141"/>
    </source>
</evidence>
<proteinExistence type="predicted"/>
<feature type="compositionally biased region" description="Gly residues" evidence="9">
    <location>
        <begin position="78"/>
        <end position="87"/>
    </location>
</feature>
<dbReference type="InterPro" id="IPR050823">
    <property type="entry name" value="Plant_Ser_Thr_Prot_Kinase"/>
</dbReference>
<comment type="caution">
    <text evidence="12">The sequence shown here is derived from an EMBL/GenBank/DDBJ whole genome shotgun (WGS) entry which is preliminary data.</text>
</comment>
<evidence type="ECO:0000259" key="11">
    <source>
        <dbReference type="PROSITE" id="PS50011"/>
    </source>
</evidence>
<accession>A0A8J5KU01</accession>
<dbReference type="InterPro" id="IPR000719">
    <property type="entry name" value="Prot_kinase_dom"/>
</dbReference>
<dbReference type="GO" id="GO:0005524">
    <property type="term" value="F:ATP binding"/>
    <property type="evidence" value="ECO:0007669"/>
    <property type="project" value="UniProtKB-UniRule"/>
</dbReference>
<dbReference type="FunFam" id="1.10.510.10:FF:000095">
    <property type="entry name" value="protein STRUBBELIG-RECEPTOR FAMILY 8"/>
    <property type="match status" value="1"/>
</dbReference>
<dbReference type="CDD" id="cd14066">
    <property type="entry name" value="STKc_IRAK"/>
    <property type="match status" value="1"/>
</dbReference>
<keyword evidence="10" id="KW-0732">Signal</keyword>
<dbReference type="Gene3D" id="3.30.200.20">
    <property type="entry name" value="Phosphorylase Kinase, domain 1"/>
    <property type="match status" value="1"/>
</dbReference>
<evidence type="ECO:0000256" key="5">
    <source>
        <dbReference type="ARBA" id="ARBA00022840"/>
    </source>
</evidence>
<dbReference type="EMBL" id="JACMSC010000013">
    <property type="protein sequence ID" value="KAG6492905.1"/>
    <property type="molecule type" value="Genomic_DNA"/>
</dbReference>
<dbReference type="InterPro" id="IPR017441">
    <property type="entry name" value="Protein_kinase_ATP_BS"/>
</dbReference>
<evidence type="ECO:0000256" key="7">
    <source>
        <dbReference type="ARBA" id="ARBA00048679"/>
    </source>
</evidence>
<reference evidence="12 13" key="1">
    <citation type="submission" date="2020-08" db="EMBL/GenBank/DDBJ databases">
        <title>Plant Genome Project.</title>
        <authorList>
            <person name="Zhang R.-G."/>
        </authorList>
    </citation>
    <scope>NUCLEOTIDE SEQUENCE [LARGE SCALE GENOMIC DNA]</scope>
    <source>
        <tissue evidence="12">Rhizome</tissue>
    </source>
</reference>
<feature type="region of interest" description="Disordered" evidence="9">
    <location>
        <begin position="46"/>
        <end position="97"/>
    </location>
</feature>
<name>A0A8J5KU01_ZINOF</name>